<proteinExistence type="predicted"/>
<dbReference type="OrthoDB" id="2685518at2759"/>
<accession>A0A9P7FEK7</accession>
<organism evidence="1 2">
    <name type="scientific">Suillus discolor</name>
    <dbReference type="NCBI Taxonomy" id="1912936"/>
    <lineage>
        <taxon>Eukaryota</taxon>
        <taxon>Fungi</taxon>
        <taxon>Dikarya</taxon>
        <taxon>Basidiomycota</taxon>
        <taxon>Agaricomycotina</taxon>
        <taxon>Agaricomycetes</taxon>
        <taxon>Agaricomycetidae</taxon>
        <taxon>Boletales</taxon>
        <taxon>Suillineae</taxon>
        <taxon>Suillaceae</taxon>
        <taxon>Suillus</taxon>
    </lineage>
</organism>
<comment type="caution">
    <text evidence="1">The sequence shown here is derived from an EMBL/GenBank/DDBJ whole genome shotgun (WGS) entry which is preliminary data.</text>
</comment>
<sequence length="74" mass="8333">PLDLKKFTHCFLIPYVATRAIAHRLNVSTAEAHTILLESRPAGIQLHPALDSDKELDRICRSNIQRSKSNTIII</sequence>
<dbReference type="Proteomes" id="UP000823399">
    <property type="component" value="Unassembled WGS sequence"/>
</dbReference>
<reference evidence="1" key="1">
    <citation type="journal article" date="2020" name="New Phytol.">
        <title>Comparative genomics reveals dynamic genome evolution in host specialist ectomycorrhizal fungi.</title>
        <authorList>
            <person name="Lofgren L.A."/>
            <person name="Nguyen N.H."/>
            <person name="Vilgalys R."/>
            <person name="Ruytinx J."/>
            <person name="Liao H.L."/>
            <person name="Branco S."/>
            <person name="Kuo A."/>
            <person name="LaButti K."/>
            <person name="Lipzen A."/>
            <person name="Andreopoulos W."/>
            <person name="Pangilinan J."/>
            <person name="Riley R."/>
            <person name="Hundley H."/>
            <person name="Na H."/>
            <person name="Barry K."/>
            <person name="Grigoriev I.V."/>
            <person name="Stajich J.E."/>
            <person name="Kennedy P.G."/>
        </authorList>
    </citation>
    <scope>NUCLEOTIDE SEQUENCE</scope>
    <source>
        <strain evidence="1">FC423</strain>
    </source>
</reference>
<name>A0A9P7FEK7_9AGAM</name>
<evidence type="ECO:0000313" key="1">
    <source>
        <dbReference type="EMBL" id="KAG2116047.1"/>
    </source>
</evidence>
<dbReference type="GeneID" id="64692760"/>
<dbReference type="AlphaFoldDB" id="A0A9P7FEK7"/>
<feature type="non-terminal residue" evidence="1">
    <location>
        <position position="1"/>
    </location>
</feature>
<dbReference type="EMBL" id="JABBWM010000007">
    <property type="protein sequence ID" value="KAG2116047.1"/>
    <property type="molecule type" value="Genomic_DNA"/>
</dbReference>
<keyword evidence="2" id="KW-1185">Reference proteome</keyword>
<feature type="non-terminal residue" evidence="1">
    <location>
        <position position="74"/>
    </location>
</feature>
<evidence type="ECO:0000313" key="2">
    <source>
        <dbReference type="Proteomes" id="UP000823399"/>
    </source>
</evidence>
<dbReference type="RefSeq" id="XP_041297426.1">
    <property type="nucleotide sequence ID" value="XM_041430501.1"/>
</dbReference>
<gene>
    <name evidence="1" type="ORF">F5147DRAFT_555605</name>
</gene>
<protein>
    <submittedName>
        <fullName evidence="1">Uncharacterized protein</fullName>
    </submittedName>
</protein>